<accession>A0AAW2GUT5</accession>
<organism evidence="1 2">
    <name type="scientific">Cardiocondyla obscurior</name>
    <dbReference type="NCBI Taxonomy" id="286306"/>
    <lineage>
        <taxon>Eukaryota</taxon>
        <taxon>Metazoa</taxon>
        <taxon>Ecdysozoa</taxon>
        <taxon>Arthropoda</taxon>
        <taxon>Hexapoda</taxon>
        <taxon>Insecta</taxon>
        <taxon>Pterygota</taxon>
        <taxon>Neoptera</taxon>
        <taxon>Endopterygota</taxon>
        <taxon>Hymenoptera</taxon>
        <taxon>Apocrita</taxon>
        <taxon>Aculeata</taxon>
        <taxon>Formicoidea</taxon>
        <taxon>Formicidae</taxon>
        <taxon>Myrmicinae</taxon>
        <taxon>Cardiocondyla</taxon>
    </lineage>
</organism>
<comment type="caution">
    <text evidence="1">The sequence shown here is derived from an EMBL/GenBank/DDBJ whole genome shotgun (WGS) entry which is preliminary data.</text>
</comment>
<dbReference type="AlphaFoldDB" id="A0AAW2GUT5"/>
<protein>
    <submittedName>
        <fullName evidence="1">Uncharacterized protein</fullName>
    </submittedName>
</protein>
<dbReference type="EMBL" id="JADYXP020000002">
    <property type="protein sequence ID" value="KAL0131009.1"/>
    <property type="molecule type" value="Genomic_DNA"/>
</dbReference>
<gene>
    <name evidence="1" type="ORF">PUN28_002539</name>
</gene>
<keyword evidence="2" id="KW-1185">Reference proteome</keyword>
<dbReference type="Proteomes" id="UP001430953">
    <property type="component" value="Unassembled WGS sequence"/>
</dbReference>
<evidence type="ECO:0000313" key="1">
    <source>
        <dbReference type="EMBL" id="KAL0131009.1"/>
    </source>
</evidence>
<sequence>MWCVRSVVCAENGTGFYRDHRLTRSCGGFGFMFNAESIAIARCAHIYTRKSSPAVLKYINRFHMCPGTICSQILIWVKINFTKNVKSDLYNSQKLLLYYF</sequence>
<evidence type="ECO:0000313" key="2">
    <source>
        <dbReference type="Proteomes" id="UP001430953"/>
    </source>
</evidence>
<reference evidence="1 2" key="1">
    <citation type="submission" date="2023-03" db="EMBL/GenBank/DDBJ databases">
        <title>High recombination rates correlate with genetic variation in Cardiocondyla obscurior ants.</title>
        <authorList>
            <person name="Errbii M."/>
        </authorList>
    </citation>
    <scope>NUCLEOTIDE SEQUENCE [LARGE SCALE GENOMIC DNA]</scope>
    <source>
        <strain evidence="1">Alpha-2009</strain>
        <tissue evidence="1">Whole body</tissue>
    </source>
</reference>
<name>A0AAW2GUT5_9HYME</name>
<proteinExistence type="predicted"/>